<dbReference type="EC" id="2.5.1.19" evidence="3"/>
<reference evidence="3" key="1">
    <citation type="submission" date="2020-01" db="EMBL/GenBank/DDBJ databases">
        <authorList>
            <person name="Richard D."/>
        </authorList>
    </citation>
    <scope>NUCLEOTIDE SEQUENCE</scope>
    <source>
        <strain evidence="3">JP541</strain>
    </source>
</reference>
<accession>A0A8I0H3L1</accession>
<sequence length="78" mass="8571">MVNEQIIDISGPLKGEIEVPGDKSMTHRAIMLASLAEGVSTIYKPLLGEDCRRTMDIFRLLGVEIKEDDEKLVVTSPG</sequence>
<dbReference type="InterPro" id="IPR013792">
    <property type="entry name" value="RNA3'P_cycl/enolpyr_Trfase_a/b"/>
</dbReference>
<evidence type="ECO:0000259" key="2">
    <source>
        <dbReference type="Pfam" id="PF00275"/>
    </source>
</evidence>
<evidence type="ECO:0000313" key="3">
    <source>
        <dbReference type="EMBL" id="MBD4334830.1"/>
    </source>
</evidence>
<evidence type="ECO:0000313" key="4">
    <source>
        <dbReference type="Proteomes" id="UP000653002"/>
    </source>
</evidence>
<evidence type="ECO:0000256" key="1">
    <source>
        <dbReference type="ARBA" id="ARBA00022679"/>
    </source>
</evidence>
<dbReference type="SUPFAM" id="SSF55205">
    <property type="entry name" value="EPT/RTPC-like"/>
    <property type="match status" value="1"/>
</dbReference>
<gene>
    <name evidence="3" type="ORF">GUH15_01805</name>
</gene>
<dbReference type="EMBL" id="JAABFR010000099">
    <property type="protein sequence ID" value="MBD4334830.1"/>
    <property type="molecule type" value="Genomic_DNA"/>
</dbReference>
<organism evidence="3 4">
    <name type="scientific">Xanthomonas citri pv. citri</name>
    <dbReference type="NCBI Taxonomy" id="611301"/>
    <lineage>
        <taxon>Bacteria</taxon>
        <taxon>Pseudomonadati</taxon>
        <taxon>Pseudomonadota</taxon>
        <taxon>Gammaproteobacteria</taxon>
        <taxon>Lysobacterales</taxon>
        <taxon>Lysobacteraceae</taxon>
        <taxon>Xanthomonas</taxon>
    </lineage>
</organism>
<dbReference type="Proteomes" id="UP000653002">
    <property type="component" value="Unassembled WGS sequence"/>
</dbReference>
<name>A0A8I0H3L1_XANCI</name>
<dbReference type="Gene3D" id="3.65.10.10">
    <property type="entry name" value="Enolpyruvate transferase domain"/>
    <property type="match status" value="2"/>
</dbReference>
<protein>
    <submittedName>
        <fullName evidence="3">3-phosphoshikimate 1-carboxyvinyltransferase</fullName>
        <ecNumber evidence="3">2.5.1.19</ecNumber>
    </submittedName>
</protein>
<dbReference type="PANTHER" id="PTHR21090:SF5">
    <property type="entry name" value="PENTAFUNCTIONAL AROM POLYPEPTIDE"/>
    <property type="match status" value="1"/>
</dbReference>
<dbReference type="PANTHER" id="PTHR21090">
    <property type="entry name" value="AROM/DEHYDROQUINATE SYNTHASE"/>
    <property type="match status" value="1"/>
</dbReference>
<keyword evidence="1 3" id="KW-0808">Transferase</keyword>
<dbReference type="Pfam" id="PF00275">
    <property type="entry name" value="EPSP_synthase"/>
    <property type="match status" value="1"/>
</dbReference>
<comment type="caution">
    <text evidence="3">The sequence shown here is derived from an EMBL/GenBank/DDBJ whole genome shotgun (WGS) entry which is preliminary data.</text>
</comment>
<dbReference type="GO" id="GO:0003866">
    <property type="term" value="F:3-phosphoshikimate 1-carboxyvinyltransferase activity"/>
    <property type="evidence" value="ECO:0007669"/>
    <property type="project" value="UniProtKB-EC"/>
</dbReference>
<proteinExistence type="predicted"/>
<feature type="domain" description="Enolpyruvate transferase" evidence="2">
    <location>
        <begin position="8"/>
        <end position="78"/>
    </location>
</feature>
<dbReference type="AlphaFoldDB" id="A0A8I0H3L1"/>
<dbReference type="GO" id="GO:0009423">
    <property type="term" value="P:chorismate biosynthetic process"/>
    <property type="evidence" value="ECO:0007669"/>
    <property type="project" value="TreeGrafter"/>
</dbReference>
<dbReference type="InterPro" id="IPR036968">
    <property type="entry name" value="Enolpyruvate_Tfrase_sf"/>
</dbReference>
<feature type="non-terminal residue" evidence="3">
    <location>
        <position position="78"/>
    </location>
</feature>
<dbReference type="InterPro" id="IPR001986">
    <property type="entry name" value="Enolpyruvate_Tfrase_dom"/>
</dbReference>